<evidence type="ECO:0000313" key="1">
    <source>
        <dbReference type="EMBL" id="KAK6131398.1"/>
    </source>
</evidence>
<dbReference type="PANTHER" id="PTHR33070:SF120">
    <property type="entry name" value="EXPRESSED PROTEIN"/>
    <property type="match status" value="1"/>
</dbReference>
<organism evidence="1 2">
    <name type="scientific">Rehmannia glutinosa</name>
    <name type="common">Chinese foxglove</name>
    <dbReference type="NCBI Taxonomy" id="99300"/>
    <lineage>
        <taxon>Eukaryota</taxon>
        <taxon>Viridiplantae</taxon>
        <taxon>Streptophyta</taxon>
        <taxon>Embryophyta</taxon>
        <taxon>Tracheophyta</taxon>
        <taxon>Spermatophyta</taxon>
        <taxon>Magnoliopsida</taxon>
        <taxon>eudicotyledons</taxon>
        <taxon>Gunneridae</taxon>
        <taxon>Pentapetalae</taxon>
        <taxon>asterids</taxon>
        <taxon>lamiids</taxon>
        <taxon>Lamiales</taxon>
        <taxon>Orobanchaceae</taxon>
        <taxon>Rehmannieae</taxon>
        <taxon>Rehmannia</taxon>
    </lineage>
</organism>
<evidence type="ECO:0000313" key="2">
    <source>
        <dbReference type="Proteomes" id="UP001318860"/>
    </source>
</evidence>
<dbReference type="EMBL" id="JABTTQ020001369">
    <property type="protein sequence ID" value="KAK6131398.1"/>
    <property type="molecule type" value="Genomic_DNA"/>
</dbReference>
<dbReference type="InterPro" id="IPR004320">
    <property type="entry name" value="BPS1_pln"/>
</dbReference>
<accession>A0ABR0V901</accession>
<name>A0ABR0V901_REHGL</name>
<keyword evidence="2" id="KW-1185">Reference proteome</keyword>
<dbReference type="PANTHER" id="PTHR33070">
    <property type="entry name" value="OS06G0725500 PROTEIN"/>
    <property type="match status" value="1"/>
</dbReference>
<reference evidence="1 2" key="1">
    <citation type="journal article" date="2021" name="Comput. Struct. Biotechnol. J.">
        <title>De novo genome assembly of the potent medicinal plant Rehmannia glutinosa using nanopore technology.</title>
        <authorList>
            <person name="Ma L."/>
            <person name="Dong C."/>
            <person name="Song C."/>
            <person name="Wang X."/>
            <person name="Zheng X."/>
            <person name="Niu Y."/>
            <person name="Chen S."/>
            <person name="Feng W."/>
        </authorList>
    </citation>
    <scope>NUCLEOTIDE SEQUENCE [LARGE SCALE GENOMIC DNA]</scope>
    <source>
        <strain evidence="1">DH-2019</strain>
    </source>
</reference>
<proteinExistence type="predicted"/>
<sequence length="270" mass="29925">MAVSQIHFRSISLPSRLHPINPTNFEAELQKLKSCLSKNVAITSETIQSGLLGLAELYNSVDQLQIHQDGKSIEDSIDGSDQLLDSCSTIRELVQMIRENVQSLQSAFRRKGQDSSIQNDINSYFCLRKKMNKCISKSLKTLKNLENKNGSNISLSEVIIAIFKLTIAMFKCTLVFLSLPAGKSGGWNLVSRLMITKSGDNSVISEVGCVDSALNALRNEMRSNGVTVQTVQKRLQNVDAMVEGFEGGLDRLFRQLVQSRVTLLNILTDN</sequence>
<dbReference type="Proteomes" id="UP001318860">
    <property type="component" value="Unassembled WGS sequence"/>
</dbReference>
<protein>
    <submittedName>
        <fullName evidence="1">Uncharacterized protein</fullName>
    </submittedName>
</protein>
<comment type="caution">
    <text evidence="1">The sequence shown here is derived from an EMBL/GenBank/DDBJ whole genome shotgun (WGS) entry which is preliminary data.</text>
</comment>
<dbReference type="Pfam" id="PF03087">
    <property type="entry name" value="BPS1"/>
    <property type="match status" value="1"/>
</dbReference>
<gene>
    <name evidence="1" type="ORF">DH2020_034883</name>
</gene>